<dbReference type="InterPro" id="IPR000825">
    <property type="entry name" value="SUF_FeS_clus_asmbl_SufBD_core"/>
</dbReference>
<dbReference type="GO" id="GO:0016226">
    <property type="term" value="P:iron-sulfur cluster assembly"/>
    <property type="evidence" value="ECO:0007669"/>
    <property type="project" value="InterPro"/>
</dbReference>
<name>A0A1Y6K604_9CHLR</name>
<dbReference type="InterPro" id="IPR011542">
    <property type="entry name" value="SUF_FeS_clus_asmbl_SufD"/>
</dbReference>
<dbReference type="Proteomes" id="UP000195514">
    <property type="component" value="Chromosome I"/>
</dbReference>
<evidence type="ECO:0000313" key="6">
    <source>
        <dbReference type="Proteomes" id="UP000195514"/>
    </source>
</evidence>
<feature type="domain" description="SUF system FeS cluster assembly SufBD N-terminal" evidence="4">
    <location>
        <begin position="20"/>
        <end position="184"/>
    </location>
</feature>
<dbReference type="Pfam" id="PF19295">
    <property type="entry name" value="SufBD_N"/>
    <property type="match status" value="1"/>
</dbReference>
<dbReference type="InterPro" id="IPR055346">
    <property type="entry name" value="Fe-S_cluster_assembly_SufBD"/>
</dbReference>
<feature type="region of interest" description="Disordered" evidence="2">
    <location>
        <begin position="1"/>
        <end position="26"/>
    </location>
</feature>
<dbReference type="Pfam" id="PF01458">
    <property type="entry name" value="SUFBD_core"/>
    <property type="match status" value="1"/>
</dbReference>
<dbReference type="InterPro" id="IPR045595">
    <property type="entry name" value="SufBD_N"/>
</dbReference>
<evidence type="ECO:0000259" key="3">
    <source>
        <dbReference type="Pfam" id="PF01458"/>
    </source>
</evidence>
<dbReference type="SUPFAM" id="SSF101960">
    <property type="entry name" value="Stabilizer of iron transporter SufD"/>
    <property type="match status" value="1"/>
</dbReference>
<evidence type="ECO:0000259" key="4">
    <source>
        <dbReference type="Pfam" id="PF19295"/>
    </source>
</evidence>
<evidence type="ECO:0000256" key="1">
    <source>
        <dbReference type="ARBA" id="ARBA00043967"/>
    </source>
</evidence>
<dbReference type="PANTHER" id="PTHR43575:SF1">
    <property type="entry name" value="PROTEIN ABCI7, CHLOROPLASTIC"/>
    <property type="match status" value="1"/>
</dbReference>
<reference evidence="6" key="1">
    <citation type="submission" date="2017-05" db="EMBL/GenBank/DDBJ databases">
        <authorList>
            <person name="Kirkegaard R."/>
            <person name="Mcilroy J S."/>
        </authorList>
    </citation>
    <scope>NUCLEOTIDE SEQUENCE [LARGE SCALE GENOMIC DNA]</scope>
</reference>
<evidence type="ECO:0000313" key="5">
    <source>
        <dbReference type="EMBL" id="SMX54267.1"/>
    </source>
</evidence>
<dbReference type="PANTHER" id="PTHR43575">
    <property type="entry name" value="PROTEIN ABCI7, CHLOROPLASTIC"/>
    <property type="match status" value="1"/>
</dbReference>
<dbReference type="AlphaFoldDB" id="A0A1Y6K604"/>
<evidence type="ECO:0008006" key="7">
    <source>
        <dbReference type="Google" id="ProtNLM"/>
    </source>
</evidence>
<dbReference type="EMBL" id="LT859958">
    <property type="protein sequence ID" value="SMX54267.1"/>
    <property type="molecule type" value="Genomic_DNA"/>
</dbReference>
<comment type="similarity">
    <text evidence="1">Belongs to the iron-sulfur cluster assembly SufBD family.</text>
</comment>
<gene>
    <name evidence="5" type="ORF">CFX1CAM_1202</name>
</gene>
<dbReference type="NCBIfam" id="TIGR01981">
    <property type="entry name" value="sufD"/>
    <property type="match status" value="1"/>
</dbReference>
<feature type="domain" description="SUF system FeS cluster assembly SufBD core" evidence="3">
    <location>
        <begin position="192"/>
        <end position="424"/>
    </location>
</feature>
<evidence type="ECO:0000256" key="2">
    <source>
        <dbReference type="SAM" id="MobiDB-lite"/>
    </source>
</evidence>
<dbReference type="KEGG" id="abat:CFX1CAM_1202"/>
<dbReference type="InterPro" id="IPR037284">
    <property type="entry name" value="SUF_FeS_clus_asmbl_SufBD_sf"/>
</dbReference>
<protein>
    <recommendedName>
        <fullName evidence="7">Fe-S cluster assembly protein SufD</fullName>
    </recommendedName>
</protein>
<sequence>MNSAPKQNKKPSMKSPTSSLEPFKFSSEMIPHNEDAYLRKYRQTAWEAYQALPFPAPKDEPWRRTDIQELETTRFTFPEKENQATPNIPPKKCLAAITSDERRAGQIISGMVTPVNQLDPDLVDRGVIFTEFRTAEFEHPHVLRELLNQIVKPDEDKFTALAAALAQDGVLLYVPKDVKIKKPLHSLYCGSGEYHAFINHLVVWLEEGAQVTFVHESVSPQSENRGQIFHNGIVEIFVGKGASLNFIELQSWGENVWSFTRERAKIMGDGELDWIYGAMGTHLMKNFSDVNLMEPGANARMSGFYFPNGRQHFDHDTQQNHLAKDTTSDLLFKGALLDESHSVWQGMIYVAPGANGTDGYQANRNLILNKGARADSIPGLEIMADDVRCTHAATVGKIDENELFYLLSRGIPRAEAEQLIVMGFFAKIMERIPFEGIQKRFTETIREKMSRGEPNLIERMMPVDN</sequence>
<proteinExistence type="inferred from homology"/>
<keyword evidence="6" id="KW-1185">Reference proteome</keyword>
<accession>A0A1Y6K604</accession>
<organism evidence="5 6">
    <name type="scientific">Candidatus Brevifilum fermentans</name>
    <dbReference type="NCBI Taxonomy" id="1986204"/>
    <lineage>
        <taxon>Bacteria</taxon>
        <taxon>Bacillati</taxon>
        <taxon>Chloroflexota</taxon>
        <taxon>Anaerolineae</taxon>
        <taxon>Anaerolineales</taxon>
        <taxon>Anaerolineaceae</taxon>
        <taxon>Candidatus Brevifilum</taxon>
    </lineage>
</organism>